<comment type="caution">
    <text evidence="2">The sequence shown here is derived from an EMBL/GenBank/DDBJ whole genome shotgun (WGS) entry which is preliminary data.</text>
</comment>
<sequence length="129" mass="14240">MFGDRTFSTAAAKRCQVFIGAWAPASVWVEDGSGPWPMTARVPADSMATVSTIEPRPFLLNDYGSFARLTSGALRREAVGGRRRRRRLAPPLRDSQDQPGAGNVQVAHSESYRLRAFRDNSGSMQSRRV</sequence>
<dbReference type="AlphaFoldDB" id="A0A4C1U0R5"/>
<feature type="compositionally biased region" description="Polar residues" evidence="1">
    <location>
        <begin position="120"/>
        <end position="129"/>
    </location>
</feature>
<organism evidence="2 3">
    <name type="scientific">Eumeta variegata</name>
    <name type="common">Bagworm moth</name>
    <name type="synonym">Eumeta japonica</name>
    <dbReference type="NCBI Taxonomy" id="151549"/>
    <lineage>
        <taxon>Eukaryota</taxon>
        <taxon>Metazoa</taxon>
        <taxon>Ecdysozoa</taxon>
        <taxon>Arthropoda</taxon>
        <taxon>Hexapoda</taxon>
        <taxon>Insecta</taxon>
        <taxon>Pterygota</taxon>
        <taxon>Neoptera</taxon>
        <taxon>Endopterygota</taxon>
        <taxon>Lepidoptera</taxon>
        <taxon>Glossata</taxon>
        <taxon>Ditrysia</taxon>
        <taxon>Tineoidea</taxon>
        <taxon>Psychidae</taxon>
        <taxon>Oiketicinae</taxon>
        <taxon>Eumeta</taxon>
    </lineage>
</organism>
<evidence type="ECO:0000313" key="2">
    <source>
        <dbReference type="EMBL" id="GBP19406.1"/>
    </source>
</evidence>
<protein>
    <submittedName>
        <fullName evidence="2">Uncharacterized protein</fullName>
    </submittedName>
</protein>
<feature type="region of interest" description="Disordered" evidence="1">
    <location>
        <begin position="78"/>
        <end position="129"/>
    </location>
</feature>
<gene>
    <name evidence="2" type="ORF">EVAR_12448_1</name>
</gene>
<evidence type="ECO:0000256" key="1">
    <source>
        <dbReference type="SAM" id="MobiDB-lite"/>
    </source>
</evidence>
<accession>A0A4C1U0R5</accession>
<name>A0A4C1U0R5_EUMVA</name>
<dbReference type="Proteomes" id="UP000299102">
    <property type="component" value="Unassembled WGS sequence"/>
</dbReference>
<reference evidence="2 3" key="1">
    <citation type="journal article" date="2019" name="Commun. Biol.">
        <title>The bagworm genome reveals a unique fibroin gene that provides high tensile strength.</title>
        <authorList>
            <person name="Kono N."/>
            <person name="Nakamura H."/>
            <person name="Ohtoshi R."/>
            <person name="Tomita M."/>
            <person name="Numata K."/>
            <person name="Arakawa K."/>
        </authorList>
    </citation>
    <scope>NUCLEOTIDE SEQUENCE [LARGE SCALE GENOMIC DNA]</scope>
</reference>
<proteinExistence type="predicted"/>
<dbReference type="EMBL" id="BGZK01000107">
    <property type="protein sequence ID" value="GBP19406.1"/>
    <property type="molecule type" value="Genomic_DNA"/>
</dbReference>
<keyword evidence="3" id="KW-1185">Reference proteome</keyword>
<evidence type="ECO:0000313" key="3">
    <source>
        <dbReference type="Proteomes" id="UP000299102"/>
    </source>
</evidence>